<comment type="subcellular location">
    <subcellularLocation>
        <location evidence="1">Membrane</location>
        <topology evidence="1">Multi-pass membrane protein</topology>
    </subcellularLocation>
</comment>
<evidence type="ECO:0000256" key="5">
    <source>
        <dbReference type="ARBA" id="ARBA00023136"/>
    </source>
</evidence>
<feature type="transmembrane region" description="Helical" evidence="7">
    <location>
        <begin position="416"/>
        <end position="436"/>
    </location>
</feature>
<feature type="transmembrane region" description="Helical" evidence="7">
    <location>
        <begin position="343"/>
        <end position="369"/>
    </location>
</feature>
<feature type="domain" description="Major facilitator superfamily (MFS) profile" evidence="8">
    <location>
        <begin position="19"/>
        <end position="440"/>
    </location>
</feature>
<feature type="transmembrane region" description="Helical" evidence="7">
    <location>
        <begin position="58"/>
        <end position="79"/>
    </location>
</feature>
<dbReference type="EMBL" id="MCGR01000040">
    <property type="protein sequence ID" value="ORY74744.1"/>
    <property type="molecule type" value="Genomic_DNA"/>
</dbReference>
<dbReference type="PANTHER" id="PTHR23508">
    <property type="entry name" value="CARBOXYLIC ACID TRANSPORTER PROTEIN HOMOLOG"/>
    <property type="match status" value="1"/>
</dbReference>
<evidence type="ECO:0000313" key="9">
    <source>
        <dbReference type="EMBL" id="ORY74744.1"/>
    </source>
</evidence>
<feature type="compositionally biased region" description="Basic and acidic residues" evidence="6">
    <location>
        <begin position="475"/>
        <end position="484"/>
    </location>
</feature>
<organism evidence="9 10">
    <name type="scientific">Leucosporidium creatinivorum</name>
    <dbReference type="NCBI Taxonomy" id="106004"/>
    <lineage>
        <taxon>Eukaryota</taxon>
        <taxon>Fungi</taxon>
        <taxon>Dikarya</taxon>
        <taxon>Basidiomycota</taxon>
        <taxon>Pucciniomycotina</taxon>
        <taxon>Microbotryomycetes</taxon>
        <taxon>Leucosporidiales</taxon>
        <taxon>Leucosporidium</taxon>
    </lineage>
</organism>
<feature type="region of interest" description="Disordered" evidence="6">
    <location>
        <begin position="471"/>
        <end position="492"/>
    </location>
</feature>
<sequence>MSETPATITTRRGLGKVATIFACGTALFSDGYQNNIVGSVNTILRKLYGDLYAANNHATLFSSMGFAGTVLGMLTWGYISDKFGRKSGMMSATTIIVVFAILQTGAYGAGGSITGMLQALIAYRFLIGIGIGAEYPAGSVACAESTEDPAINQKHQHRLFVLASNTSIDVAFVVSAFVPLVLLWICGQNHLRLHVTRVWRLCFGVGIVPPLLIFFIRLGMSNPVRYQQSAITKVRTPYWLALKRYWRSFVGLSLCWFLYDMISYPFGLYSSTIVDIITGGDEALTTTFAWNVVINAFYLPGCIAGAFLVDWLKPKRQMIIFLLLQAVFGFFMSGFYSQLTQHVAGFAVMYGLFLSMGEAGPGDCLGLLASKLWPTAVRGQMYGVAAAVGKIGAFVGTWAFPAIINDFPAGDAQTSGPFWIGSGMAILSALIIFFLVPEVHPNHMTNEDEAFRLYLEENGWDVSHMGAAPAVGAGAEDKSEKSSTDAKVSPVV</sequence>
<dbReference type="PROSITE" id="PS50850">
    <property type="entry name" value="MFS"/>
    <property type="match status" value="1"/>
</dbReference>
<dbReference type="AlphaFoldDB" id="A0A1Y2ETW7"/>
<proteinExistence type="predicted"/>
<dbReference type="FunFam" id="1.20.1250.20:FF:000140">
    <property type="entry name" value="Putative MFS phospholipid transporter"/>
    <property type="match status" value="1"/>
</dbReference>
<name>A0A1Y2ETW7_9BASI</name>
<dbReference type="Gene3D" id="1.20.1250.20">
    <property type="entry name" value="MFS general substrate transporter like domains"/>
    <property type="match status" value="1"/>
</dbReference>
<dbReference type="SUPFAM" id="SSF103473">
    <property type="entry name" value="MFS general substrate transporter"/>
    <property type="match status" value="1"/>
</dbReference>
<feature type="transmembrane region" description="Helical" evidence="7">
    <location>
        <begin position="91"/>
        <end position="110"/>
    </location>
</feature>
<dbReference type="InParanoid" id="A0A1Y2ETW7"/>
<feature type="transmembrane region" description="Helical" evidence="7">
    <location>
        <begin position="245"/>
        <end position="268"/>
    </location>
</feature>
<dbReference type="FunCoup" id="A0A1Y2ETW7">
    <property type="interactions" value="28"/>
</dbReference>
<keyword evidence="4 7" id="KW-1133">Transmembrane helix</keyword>
<dbReference type="InterPro" id="IPR011701">
    <property type="entry name" value="MFS"/>
</dbReference>
<dbReference type="Pfam" id="PF07690">
    <property type="entry name" value="MFS_1"/>
    <property type="match status" value="1"/>
</dbReference>
<dbReference type="Proteomes" id="UP000193467">
    <property type="component" value="Unassembled WGS sequence"/>
</dbReference>
<keyword evidence="2" id="KW-0813">Transport</keyword>
<feature type="transmembrane region" description="Helical" evidence="7">
    <location>
        <begin position="288"/>
        <end position="312"/>
    </location>
</feature>
<evidence type="ECO:0000256" key="7">
    <source>
        <dbReference type="SAM" id="Phobius"/>
    </source>
</evidence>
<accession>A0A1Y2ETW7</accession>
<keyword evidence="3 7" id="KW-0812">Transmembrane</keyword>
<comment type="caution">
    <text evidence="9">The sequence shown here is derived from an EMBL/GenBank/DDBJ whole genome shotgun (WGS) entry which is preliminary data.</text>
</comment>
<evidence type="ECO:0000259" key="8">
    <source>
        <dbReference type="PROSITE" id="PS50850"/>
    </source>
</evidence>
<dbReference type="GO" id="GO:0046943">
    <property type="term" value="F:carboxylic acid transmembrane transporter activity"/>
    <property type="evidence" value="ECO:0007669"/>
    <property type="project" value="TreeGrafter"/>
</dbReference>
<dbReference type="InterPro" id="IPR036259">
    <property type="entry name" value="MFS_trans_sf"/>
</dbReference>
<evidence type="ECO:0000256" key="6">
    <source>
        <dbReference type="SAM" id="MobiDB-lite"/>
    </source>
</evidence>
<feature type="transmembrane region" description="Helical" evidence="7">
    <location>
        <begin position="197"/>
        <end position="216"/>
    </location>
</feature>
<evidence type="ECO:0000256" key="2">
    <source>
        <dbReference type="ARBA" id="ARBA00022448"/>
    </source>
</evidence>
<feature type="transmembrane region" description="Helical" evidence="7">
    <location>
        <begin position="319"/>
        <end position="337"/>
    </location>
</feature>
<keyword evidence="5 7" id="KW-0472">Membrane</keyword>
<evidence type="ECO:0000256" key="3">
    <source>
        <dbReference type="ARBA" id="ARBA00022692"/>
    </source>
</evidence>
<feature type="transmembrane region" description="Helical" evidence="7">
    <location>
        <begin position="159"/>
        <end position="185"/>
    </location>
</feature>
<gene>
    <name evidence="9" type="ORF">BCR35DRAFT_318687</name>
</gene>
<dbReference type="OrthoDB" id="2261376at2759"/>
<evidence type="ECO:0000256" key="1">
    <source>
        <dbReference type="ARBA" id="ARBA00004141"/>
    </source>
</evidence>
<protein>
    <submittedName>
        <fullName evidence="9">Major facilitator superfamily domain-containing protein</fullName>
    </submittedName>
</protein>
<dbReference type="InterPro" id="IPR020846">
    <property type="entry name" value="MFS_dom"/>
</dbReference>
<evidence type="ECO:0000256" key="4">
    <source>
        <dbReference type="ARBA" id="ARBA00022989"/>
    </source>
</evidence>
<feature type="transmembrane region" description="Helical" evidence="7">
    <location>
        <begin position="381"/>
        <end position="404"/>
    </location>
</feature>
<dbReference type="PANTHER" id="PTHR23508:SF10">
    <property type="entry name" value="CARBOXYLIC ACID TRANSPORTER PROTEIN HOMOLOG"/>
    <property type="match status" value="1"/>
</dbReference>
<evidence type="ECO:0000313" key="10">
    <source>
        <dbReference type="Proteomes" id="UP000193467"/>
    </source>
</evidence>
<keyword evidence="10" id="KW-1185">Reference proteome</keyword>
<dbReference type="STRING" id="106004.A0A1Y2ETW7"/>
<reference evidence="9 10" key="1">
    <citation type="submission" date="2016-07" db="EMBL/GenBank/DDBJ databases">
        <title>Pervasive Adenine N6-methylation of Active Genes in Fungi.</title>
        <authorList>
            <consortium name="DOE Joint Genome Institute"/>
            <person name="Mondo S.J."/>
            <person name="Dannebaum R.O."/>
            <person name="Kuo R.C."/>
            <person name="Labutti K."/>
            <person name="Haridas S."/>
            <person name="Kuo A."/>
            <person name="Salamov A."/>
            <person name="Ahrendt S.R."/>
            <person name="Lipzen A."/>
            <person name="Sullivan W."/>
            <person name="Andreopoulos W.B."/>
            <person name="Clum A."/>
            <person name="Lindquist E."/>
            <person name="Daum C."/>
            <person name="Ramamoorthy G.K."/>
            <person name="Gryganskyi A."/>
            <person name="Culley D."/>
            <person name="Magnuson J.K."/>
            <person name="James T.Y."/>
            <person name="O'Malley M.A."/>
            <person name="Stajich J.E."/>
            <person name="Spatafora J.W."/>
            <person name="Visel A."/>
            <person name="Grigoriev I.V."/>
        </authorList>
    </citation>
    <scope>NUCLEOTIDE SEQUENCE [LARGE SCALE GENOMIC DNA]</scope>
    <source>
        <strain evidence="9 10">62-1032</strain>
    </source>
</reference>
<dbReference type="GO" id="GO:0005886">
    <property type="term" value="C:plasma membrane"/>
    <property type="evidence" value="ECO:0007669"/>
    <property type="project" value="TreeGrafter"/>
</dbReference>